<keyword evidence="4" id="KW-0411">Iron-sulfur</keyword>
<comment type="similarity">
    <text evidence="1 4">Belongs to the PAPS reductase family. CysH subfamily.</text>
</comment>
<keyword evidence="4" id="KW-0479">Metal-binding</keyword>
<dbReference type="Proteomes" id="UP001060336">
    <property type="component" value="Chromosome"/>
</dbReference>
<keyword evidence="8" id="KW-1185">Reference proteome</keyword>
<comment type="function">
    <text evidence="4">Catalyzes the formation of sulfite from adenosine 5'-phosphosulfate (APS) using thioredoxin as an electron donor.</text>
</comment>
<evidence type="ECO:0000313" key="7">
    <source>
        <dbReference type="EMBL" id="UUX51009.1"/>
    </source>
</evidence>
<evidence type="ECO:0000313" key="8">
    <source>
        <dbReference type="Proteomes" id="UP001060336"/>
    </source>
</evidence>
<name>A0A9J7AX55_9PROT</name>
<dbReference type="PANTHER" id="PTHR46509">
    <property type="entry name" value="PHOSPHOADENOSINE PHOSPHOSULFATE REDUCTASE"/>
    <property type="match status" value="1"/>
</dbReference>
<proteinExistence type="inferred from homology"/>
<evidence type="ECO:0000256" key="1">
    <source>
        <dbReference type="ARBA" id="ARBA00009732"/>
    </source>
</evidence>
<evidence type="ECO:0000256" key="3">
    <source>
        <dbReference type="ARBA" id="ARBA00024327"/>
    </source>
</evidence>
<feature type="binding site" evidence="4">
    <location>
        <position position="141"/>
    </location>
    <ligand>
        <name>[4Fe-4S] cluster</name>
        <dbReference type="ChEBI" id="CHEBI:49883"/>
    </ligand>
</feature>
<dbReference type="NCBIfam" id="NF002537">
    <property type="entry name" value="PRK02090.1"/>
    <property type="match status" value="1"/>
</dbReference>
<organism evidence="7 8">
    <name type="scientific">Nisaea acidiphila</name>
    <dbReference type="NCBI Taxonomy" id="1862145"/>
    <lineage>
        <taxon>Bacteria</taxon>
        <taxon>Pseudomonadati</taxon>
        <taxon>Pseudomonadota</taxon>
        <taxon>Alphaproteobacteria</taxon>
        <taxon>Rhodospirillales</taxon>
        <taxon>Thalassobaculaceae</taxon>
        <taxon>Nisaea</taxon>
    </lineage>
</organism>
<dbReference type="KEGG" id="naci:NUH88_04785"/>
<reference evidence="7" key="1">
    <citation type="submission" date="2022-08" db="EMBL/GenBank/DDBJ databases">
        <title>Nisaea acidiphila sp. nov., isolated from a marine algal debris and emended description of the genus Nisaea Urios et al. 2008.</title>
        <authorList>
            <person name="Kwon K."/>
        </authorList>
    </citation>
    <scope>NUCLEOTIDE SEQUENCE</scope>
    <source>
        <strain evidence="7">MEBiC11861</strain>
    </source>
</reference>
<dbReference type="Pfam" id="PF01507">
    <property type="entry name" value="PAPS_reduct"/>
    <property type="match status" value="1"/>
</dbReference>
<comment type="subcellular location">
    <subcellularLocation>
        <location evidence="4">Cytoplasm</location>
    </subcellularLocation>
</comment>
<feature type="active site" description="Nucleophile; cysteine thiosulfonate intermediate" evidence="4">
    <location>
        <position position="247"/>
    </location>
</feature>
<dbReference type="HAMAP" id="MF_00063">
    <property type="entry name" value="CysH"/>
    <property type="match status" value="1"/>
</dbReference>
<feature type="binding site" evidence="4">
    <location>
        <position position="221"/>
    </location>
    <ligand>
        <name>[4Fe-4S] cluster</name>
        <dbReference type="ChEBI" id="CHEBI:49883"/>
    </ligand>
</feature>
<accession>A0A9J7AX55</accession>
<dbReference type="GO" id="GO:0046872">
    <property type="term" value="F:metal ion binding"/>
    <property type="evidence" value="ECO:0007669"/>
    <property type="project" value="UniProtKB-KW"/>
</dbReference>
<feature type="compositionally biased region" description="Polar residues" evidence="5">
    <location>
        <begin position="1"/>
        <end position="10"/>
    </location>
</feature>
<dbReference type="GO" id="GO:0005737">
    <property type="term" value="C:cytoplasm"/>
    <property type="evidence" value="ECO:0007669"/>
    <property type="project" value="UniProtKB-SubCell"/>
</dbReference>
<dbReference type="InterPro" id="IPR004511">
    <property type="entry name" value="PAPS/APS_Rdtase"/>
</dbReference>
<protein>
    <recommendedName>
        <fullName evidence="4">Adenosine 5'-phosphosulfate reductase</fullName>
        <shortName evidence="4">APS reductase</shortName>
        <ecNumber evidence="4">1.8.4.10</ecNumber>
    </recommendedName>
    <alternativeName>
        <fullName evidence="4">5'-adenylylsulfate reductase</fullName>
    </alternativeName>
    <alternativeName>
        <fullName evidence="4">Thioredoxin-dependent 5'-adenylylsulfate reductase</fullName>
    </alternativeName>
</protein>
<comment type="cofactor">
    <cofactor evidence="4">
        <name>[4Fe-4S] cluster</name>
        <dbReference type="ChEBI" id="CHEBI:49883"/>
    </cofactor>
    <text evidence="4">Binds 1 [4Fe-4S] cluster per subunit.</text>
</comment>
<dbReference type="EMBL" id="CP102480">
    <property type="protein sequence ID" value="UUX51009.1"/>
    <property type="molecule type" value="Genomic_DNA"/>
</dbReference>
<evidence type="ECO:0000256" key="5">
    <source>
        <dbReference type="SAM" id="MobiDB-lite"/>
    </source>
</evidence>
<keyword evidence="4" id="KW-0408">Iron</keyword>
<dbReference type="GO" id="GO:0043866">
    <property type="term" value="F:adenylyl-sulfate reductase (thioredoxin) activity"/>
    <property type="evidence" value="ECO:0007669"/>
    <property type="project" value="UniProtKB-EC"/>
</dbReference>
<dbReference type="GO" id="GO:0070814">
    <property type="term" value="P:hydrogen sulfide biosynthetic process"/>
    <property type="evidence" value="ECO:0007669"/>
    <property type="project" value="UniProtKB-UniRule"/>
</dbReference>
<dbReference type="InterPro" id="IPR014729">
    <property type="entry name" value="Rossmann-like_a/b/a_fold"/>
</dbReference>
<evidence type="ECO:0000256" key="4">
    <source>
        <dbReference type="HAMAP-Rule" id="MF_00063"/>
    </source>
</evidence>
<evidence type="ECO:0000256" key="2">
    <source>
        <dbReference type="ARBA" id="ARBA00023002"/>
    </source>
</evidence>
<dbReference type="RefSeq" id="WP_257770279.1">
    <property type="nucleotide sequence ID" value="NZ_CP102480.1"/>
</dbReference>
<feature type="region of interest" description="Disordered" evidence="5">
    <location>
        <begin position="1"/>
        <end position="20"/>
    </location>
</feature>
<evidence type="ECO:0000259" key="6">
    <source>
        <dbReference type="Pfam" id="PF01507"/>
    </source>
</evidence>
<keyword evidence="2 4" id="KW-0560">Oxidoreductase</keyword>
<comment type="catalytic activity">
    <reaction evidence="4">
        <text>[thioredoxin]-disulfide + sulfite + AMP + 2 H(+) = adenosine 5'-phosphosulfate + [thioredoxin]-dithiol</text>
        <dbReference type="Rhea" id="RHEA:21976"/>
        <dbReference type="Rhea" id="RHEA-COMP:10698"/>
        <dbReference type="Rhea" id="RHEA-COMP:10700"/>
        <dbReference type="ChEBI" id="CHEBI:15378"/>
        <dbReference type="ChEBI" id="CHEBI:17359"/>
        <dbReference type="ChEBI" id="CHEBI:29950"/>
        <dbReference type="ChEBI" id="CHEBI:50058"/>
        <dbReference type="ChEBI" id="CHEBI:58243"/>
        <dbReference type="ChEBI" id="CHEBI:456215"/>
        <dbReference type="EC" id="1.8.4.10"/>
    </reaction>
</comment>
<keyword evidence="4" id="KW-0963">Cytoplasm</keyword>
<feature type="domain" description="Phosphoadenosine phosphosulphate reductase" evidence="6">
    <location>
        <begin position="60"/>
        <end position="227"/>
    </location>
</feature>
<dbReference type="Gene3D" id="3.40.50.620">
    <property type="entry name" value="HUPs"/>
    <property type="match status" value="1"/>
</dbReference>
<gene>
    <name evidence="4" type="primary">cysH</name>
    <name evidence="7" type="ORF">NUH88_04785</name>
</gene>
<dbReference type="EC" id="1.8.4.10" evidence="4"/>
<feature type="binding site" evidence="4">
    <location>
        <position position="224"/>
    </location>
    <ligand>
        <name>[4Fe-4S] cluster</name>
        <dbReference type="ChEBI" id="CHEBI:49883"/>
    </ligand>
</feature>
<dbReference type="GO" id="GO:0004604">
    <property type="term" value="F:phosphoadenylyl-sulfate reductase (thioredoxin) activity"/>
    <property type="evidence" value="ECO:0007669"/>
    <property type="project" value="UniProtKB-UniRule"/>
</dbReference>
<dbReference type="PIRSF" id="PIRSF000857">
    <property type="entry name" value="PAPS_reductase"/>
    <property type="match status" value="1"/>
</dbReference>
<dbReference type="GO" id="GO:0019379">
    <property type="term" value="P:sulfate assimilation, phosphoadenylyl sulfate reduction by phosphoadenylyl-sulfate reductase (thioredoxin)"/>
    <property type="evidence" value="ECO:0007669"/>
    <property type="project" value="UniProtKB-UniRule"/>
</dbReference>
<dbReference type="SUPFAM" id="SSF52402">
    <property type="entry name" value="Adenine nucleotide alpha hydrolases-like"/>
    <property type="match status" value="1"/>
</dbReference>
<dbReference type="AlphaFoldDB" id="A0A9J7AX55"/>
<dbReference type="InterPro" id="IPR002500">
    <property type="entry name" value="PAPS_reduct_dom"/>
</dbReference>
<dbReference type="GO" id="GO:0051539">
    <property type="term" value="F:4 iron, 4 sulfur cluster binding"/>
    <property type="evidence" value="ECO:0007669"/>
    <property type="project" value="UniProtKB-UniRule"/>
</dbReference>
<sequence>MTQAIEQAHSSGRDRAYTSRSVQEIETEALHRRLVEEYADLDEVALLRALTREEFPGRSAVIASFGTESAVLLDLVASVDRSTPVIFIDTGKHFAETLAYRDELVSRLGLTDVRNATPSTALIKRQDRDGTLWQSDPDACCHLRKVIPLQQAITPFGLIITGRKRAHGGLRAEIDPIELFGGRIRVNPLADWDEARIDAEFTVRDLPRHPLQASGYRSIGCAPCTDPVSAGASQRSGRWSNRAKTECGIHFDKNGTVRRDQAAA</sequence>
<comment type="pathway">
    <text evidence="3 4">Sulfur metabolism; hydrogen sulfide biosynthesis; sulfite from sulfate.</text>
</comment>
<feature type="binding site" evidence="4">
    <location>
        <position position="140"/>
    </location>
    <ligand>
        <name>[4Fe-4S] cluster</name>
        <dbReference type="ChEBI" id="CHEBI:49883"/>
    </ligand>
</feature>
<dbReference type="PANTHER" id="PTHR46509:SF1">
    <property type="entry name" value="PHOSPHOADENOSINE PHOSPHOSULFATE REDUCTASE"/>
    <property type="match status" value="1"/>
</dbReference>